<evidence type="ECO:0000313" key="2">
    <source>
        <dbReference type="Proteomes" id="UP000184069"/>
    </source>
</evidence>
<protein>
    <submittedName>
        <fullName evidence="1">Uncharacterized protein</fullName>
    </submittedName>
</protein>
<accession>A0A1M7EQ18</accession>
<proteinExistence type="predicted"/>
<dbReference type="EMBL" id="FRBM01000007">
    <property type="protein sequence ID" value="SHL93656.1"/>
    <property type="molecule type" value="Genomic_DNA"/>
</dbReference>
<name>A0A1M7EQ18_9FLAO</name>
<dbReference type="AlphaFoldDB" id="A0A1M7EQ18"/>
<organism evidence="1 2">
    <name type="scientific">Chryseobacterium contaminans</name>
    <dbReference type="NCBI Taxonomy" id="1423959"/>
    <lineage>
        <taxon>Bacteria</taxon>
        <taxon>Pseudomonadati</taxon>
        <taxon>Bacteroidota</taxon>
        <taxon>Flavobacteriia</taxon>
        <taxon>Flavobacteriales</taxon>
        <taxon>Weeksellaceae</taxon>
        <taxon>Chryseobacterium group</taxon>
        <taxon>Chryseobacterium</taxon>
    </lineage>
</organism>
<evidence type="ECO:0000313" key="1">
    <source>
        <dbReference type="EMBL" id="SHL93656.1"/>
    </source>
</evidence>
<sequence length="30" mass="3536">MSPAIFVLADIADFADFSECYSQMQRFYLR</sequence>
<reference evidence="1 2" key="1">
    <citation type="submission" date="2016-11" db="EMBL/GenBank/DDBJ databases">
        <authorList>
            <person name="Jaros S."/>
            <person name="Januszkiewicz K."/>
            <person name="Wedrychowicz H."/>
        </authorList>
    </citation>
    <scope>NUCLEOTIDE SEQUENCE [LARGE SCALE GENOMIC DNA]</scope>
    <source>
        <strain evidence="1 2">DSM 27621</strain>
    </source>
</reference>
<gene>
    <name evidence="1" type="ORF">SAMN05444407_107272</name>
</gene>
<dbReference type="Proteomes" id="UP000184069">
    <property type="component" value="Unassembled WGS sequence"/>
</dbReference>